<reference evidence="2" key="1">
    <citation type="journal article" date="2014" name="Int. J. Syst. Evol. Microbiol.">
        <title>Complete genome sequence of Corynebacterium casei LMG S-19264T (=DSM 44701T), isolated from a smear-ripened cheese.</title>
        <authorList>
            <consortium name="US DOE Joint Genome Institute (JGI-PGF)"/>
            <person name="Walter F."/>
            <person name="Albersmeier A."/>
            <person name="Kalinowski J."/>
            <person name="Ruckert C."/>
        </authorList>
    </citation>
    <scope>NUCLEOTIDE SEQUENCE</scope>
    <source>
        <strain evidence="2">JCM 4784</strain>
    </source>
</reference>
<proteinExistence type="predicted"/>
<accession>A0A919DLE7</accession>
<dbReference type="NCBIfam" id="NF041638">
    <property type="entry name" value="QRL_CxxC_CxxC"/>
    <property type="match status" value="1"/>
</dbReference>
<organism evidence="2 3">
    <name type="scientific">Streptomyces longispororuber</name>
    <dbReference type="NCBI Taxonomy" id="68230"/>
    <lineage>
        <taxon>Bacteria</taxon>
        <taxon>Bacillati</taxon>
        <taxon>Actinomycetota</taxon>
        <taxon>Actinomycetes</taxon>
        <taxon>Kitasatosporales</taxon>
        <taxon>Streptomycetaceae</taxon>
        <taxon>Streptomyces</taxon>
    </lineage>
</organism>
<sequence length="154" mass="17382">MPRPGKKRRRALKKAPRSDATLPEYDRRACPEHLVTRRQLRERGLSPGGHGPVAVLRCKACAYRPDQACIHPTRAWLYSVELARPKRVPTLAQEKALDRAMAARSTCPLCRRRYYFCLPLRTQGCCDPCARGYEPSPGTYFTSTAPPLPHRLAA</sequence>
<evidence type="ECO:0000256" key="1">
    <source>
        <dbReference type="SAM" id="MobiDB-lite"/>
    </source>
</evidence>
<keyword evidence="3" id="KW-1185">Reference proteome</keyword>
<reference evidence="2" key="2">
    <citation type="submission" date="2020-09" db="EMBL/GenBank/DDBJ databases">
        <authorList>
            <person name="Sun Q."/>
            <person name="Ohkuma M."/>
        </authorList>
    </citation>
    <scope>NUCLEOTIDE SEQUENCE</scope>
    <source>
        <strain evidence="2">JCM 4784</strain>
    </source>
</reference>
<dbReference type="EMBL" id="BNBT01000032">
    <property type="protein sequence ID" value="GHE56366.1"/>
    <property type="molecule type" value="Genomic_DNA"/>
</dbReference>
<dbReference type="AlphaFoldDB" id="A0A919DLE7"/>
<evidence type="ECO:0000313" key="2">
    <source>
        <dbReference type="EMBL" id="GHE56366.1"/>
    </source>
</evidence>
<dbReference type="Proteomes" id="UP000608024">
    <property type="component" value="Unassembled WGS sequence"/>
</dbReference>
<protein>
    <submittedName>
        <fullName evidence="2">Uncharacterized protein</fullName>
    </submittedName>
</protein>
<gene>
    <name evidence="2" type="ORF">GCM10018785_27080</name>
</gene>
<dbReference type="RefSeq" id="WP_190136150.1">
    <property type="nucleotide sequence ID" value="NZ_BNBT01000032.1"/>
</dbReference>
<comment type="caution">
    <text evidence="2">The sequence shown here is derived from an EMBL/GenBank/DDBJ whole genome shotgun (WGS) entry which is preliminary data.</text>
</comment>
<dbReference type="InterPro" id="IPR048142">
    <property type="entry name" value="QRL_CxxC_CxxC"/>
</dbReference>
<name>A0A919DLE7_9ACTN</name>
<evidence type="ECO:0000313" key="3">
    <source>
        <dbReference type="Proteomes" id="UP000608024"/>
    </source>
</evidence>
<feature type="region of interest" description="Disordered" evidence="1">
    <location>
        <begin position="1"/>
        <end position="20"/>
    </location>
</feature>
<feature type="compositionally biased region" description="Basic residues" evidence="1">
    <location>
        <begin position="1"/>
        <end position="15"/>
    </location>
</feature>